<reference evidence="1 2" key="1">
    <citation type="submission" date="2017-10" db="EMBL/GenBank/DDBJ databases">
        <title>Extensive intraspecific genome diversity in a model arbuscular mycorrhizal fungus.</title>
        <authorList>
            <person name="Chen E.C.H."/>
            <person name="Morin E."/>
            <person name="Baudet D."/>
            <person name="Noel J."/>
            <person name="Ndikumana S."/>
            <person name="Charron P."/>
            <person name="St-Onge C."/>
            <person name="Giorgi J."/>
            <person name="Grigoriev I.V."/>
            <person name="Roux C."/>
            <person name="Martin F.M."/>
            <person name="Corradi N."/>
        </authorList>
    </citation>
    <scope>NUCLEOTIDE SEQUENCE [LARGE SCALE GENOMIC DNA]</scope>
    <source>
        <strain evidence="1 2">A1</strain>
    </source>
</reference>
<dbReference type="VEuPathDB" id="FungiDB:RhiirA1_456319"/>
<evidence type="ECO:0000313" key="2">
    <source>
        <dbReference type="Proteomes" id="UP000232688"/>
    </source>
</evidence>
<sequence>MRLIVTVKEGVEDIVKSNLIKVDDYYFESLFHKVTLDAYRQKNFEIYCQVFSLLDLLLGPFSLRLPLGLSSLRQVFSLLGLLLGSFSLRLIPLGLSSLCQGFLFIRSSLKSLFFTSSFRCVGWECVYLLSTKVFSLSLRSFSLRFPLGLSILCQGCLFIRPSLRSSFYRSIFSLLRFSLY</sequence>
<proteinExistence type="predicted"/>
<accession>A0A2N0S0V8</accession>
<protein>
    <submittedName>
        <fullName evidence="1">Uncharacterized protein</fullName>
    </submittedName>
</protein>
<organism evidence="1 2">
    <name type="scientific">Rhizophagus irregularis</name>
    <dbReference type="NCBI Taxonomy" id="588596"/>
    <lineage>
        <taxon>Eukaryota</taxon>
        <taxon>Fungi</taxon>
        <taxon>Fungi incertae sedis</taxon>
        <taxon>Mucoromycota</taxon>
        <taxon>Glomeromycotina</taxon>
        <taxon>Glomeromycetes</taxon>
        <taxon>Glomerales</taxon>
        <taxon>Glomeraceae</taxon>
        <taxon>Rhizophagus</taxon>
    </lineage>
</organism>
<reference evidence="1 2" key="2">
    <citation type="submission" date="2017-10" db="EMBL/GenBank/DDBJ databases">
        <title>Genome analyses suggest a sexual origin of heterokaryosis in a supposedly ancient asexual fungus.</title>
        <authorList>
            <person name="Corradi N."/>
            <person name="Sedzielewska K."/>
            <person name="Noel J."/>
            <person name="Charron P."/>
            <person name="Farinelli L."/>
            <person name="Marton T."/>
            <person name="Kruger M."/>
            <person name="Pelin A."/>
            <person name="Brachmann A."/>
            <person name="Corradi N."/>
        </authorList>
    </citation>
    <scope>NUCLEOTIDE SEQUENCE [LARGE SCALE GENOMIC DNA]</scope>
    <source>
        <strain evidence="1 2">A1</strain>
    </source>
</reference>
<evidence type="ECO:0000313" key="1">
    <source>
        <dbReference type="EMBL" id="PKC69188.1"/>
    </source>
</evidence>
<name>A0A2N0S0V8_9GLOM</name>
<comment type="caution">
    <text evidence="1">The sequence shown here is derived from an EMBL/GenBank/DDBJ whole genome shotgun (WGS) entry which is preliminary data.</text>
</comment>
<dbReference type="EMBL" id="LLXH01000290">
    <property type="protein sequence ID" value="PKC69188.1"/>
    <property type="molecule type" value="Genomic_DNA"/>
</dbReference>
<dbReference type="AlphaFoldDB" id="A0A2N0S0V8"/>
<dbReference type="Proteomes" id="UP000232688">
    <property type="component" value="Unassembled WGS sequence"/>
</dbReference>
<gene>
    <name evidence="1" type="ORF">RhiirA1_456319</name>
</gene>